<dbReference type="GO" id="GO:0000287">
    <property type="term" value="F:magnesium ion binding"/>
    <property type="evidence" value="ECO:0007669"/>
    <property type="project" value="TreeGrafter"/>
</dbReference>
<gene>
    <name evidence="1" type="ORF">D7V94_12625</name>
</gene>
<dbReference type="Gene3D" id="3.40.50.1000">
    <property type="entry name" value="HAD superfamily/HAD-like"/>
    <property type="match status" value="1"/>
</dbReference>
<dbReference type="InterPro" id="IPR000150">
    <property type="entry name" value="Cof"/>
</dbReference>
<dbReference type="EMBL" id="RAYQ01000013">
    <property type="protein sequence ID" value="RKI90632.1"/>
    <property type="molecule type" value="Genomic_DNA"/>
</dbReference>
<accession>A0A3A9AGL3</accession>
<dbReference type="InterPro" id="IPR023214">
    <property type="entry name" value="HAD_sf"/>
</dbReference>
<dbReference type="PANTHER" id="PTHR10000">
    <property type="entry name" value="PHOSPHOSERINE PHOSPHATASE"/>
    <property type="match status" value="1"/>
</dbReference>
<proteinExistence type="predicted"/>
<dbReference type="GO" id="GO:0005829">
    <property type="term" value="C:cytosol"/>
    <property type="evidence" value="ECO:0007669"/>
    <property type="project" value="TreeGrafter"/>
</dbReference>
<dbReference type="Gene3D" id="3.30.1240.10">
    <property type="match status" value="1"/>
</dbReference>
<dbReference type="NCBIfam" id="TIGR00099">
    <property type="entry name" value="Cof-subfamily"/>
    <property type="match status" value="1"/>
</dbReference>
<evidence type="ECO:0000313" key="2">
    <source>
        <dbReference type="Proteomes" id="UP000280696"/>
    </source>
</evidence>
<dbReference type="AlphaFoldDB" id="A0A3A9AGL3"/>
<dbReference type="NCBIfam" id="TIGR01484">
    <property type="entry name" value="HAD-SF-IIB"/>
    <property type="match status" value="1"/>
</dbReference>
<keyword evidence="2" id="KW-1185">Reference proteome</keyword>
<dbReference type="PROSITE" id="PS01229">
    <property type="entry name" value="COF_2"/>
    <property type="match status" value="1"/>
</dbReference>
<protein>
    <submittedName>
        <fullName evidence="1">Cof-type HAD-IIB family hydrolase</fullName>
    </submittedName>
</protein>
<dbReference type="OrthoDB" id="9810101at2"/>
<dbReference type="InterPro" id="IPR006379">
    <property type="entry name" value="HAD-SF_hydro_IIB"/>
</dbReference>
<dbReference type="Proteomes" id="UP000280696">
    <property type="component" value="Unassembled WGS sequence"/>
</dbReference>
<dbReference type="Pfam" id="PF08282">
    <property type="entry name" value="Hydrolase_3"/>
    <property type="match status" value="1"/>
</dbReference>
<comment type="caution">
    <text evidence="1">The sequence shown here is derived from an EMBL/GenBank/DDBJ whole genome shotgun (WGS) entry which is preliminary data.</text>
</comment>
<dbReference type="GO" id="GO:0016791">
    <property type="term" value="F:phosphatase activity"/>
    <property type="evidence" value="ECO:0007669"/>
    <property type="project" value="TreeGrafter"/>
</dbReference>
<dbReference type="SUPFAM" id="SSF56784">
    <property type="entry name" value="HAD-like"/>
    <property type="match status" value="1"/>
</dbReference>
<reference evidence="1 2" key="1">
    <citation type="submission" date="2018-09" db="EMBL/GenBank/DDBJ databases">
        <title>Murine metabolic-syndrome-specific gut microbial biobank.</title>
        <authorList>
            <person name="Liu C."/>
        </authorList>
    </citation>
    <scope>NUCLEOTIDE SEQUENCE [LARGE SCALE GENOMIC DNA]</scope>
    <source>
        <strain evidence="1 2">0.1xD8-82</strain>
    </source>
</reference>
<dbReference type="PANTHER" id="PTHR10000:SF25">
    <property type="entry name" value="PHOSPHATASE YKRA-RELATED"/>
    <property type="match status" value="1"/>
</dbReference>
<dbReference type="SFLD" id="SFLDS00003">
    <property type="entry name" value="Haloacid_Dehalogenase"/>
    <property type="match status" value="1"/>
</dbReference>
<dbReference type="InterPro" id="IPR036412">
    <property type="entry name" value="HAD-like_sf"/>
</dbReference>
<sequence length="258" mass="28531">MKKIKIIFFDIDGTLIDFTKKRISEKTLETLVRLKEKGIILCLATGRSPMTLPDFKGIAFDVFLTFNGSYCYNSEKVIFSNPIPSGEVKKLIDNAAKIGRPVSIATKDTLAANGADQDLIDYFGIAGLKVEVTKDFDKLLREEIYQVMMGCYQAEYAYMMENIKRAKITAWWDRAVDIIPADGGKGKAIEKILAYYHLDKSEAIAFGDGNNDIEMLQSVGTGVAMANGSQQLKAVADAVCGDVAEDGIYYYCLEHGLL</sequence>
<evidence type="ECO:0000313" key="1">
    <source>
        <dbReference type="EMBL" id="RKI90632.1"/>
    </source>
</evidence>
<organism evidence="1 2">
    <name type="scientific">Parablautia intestinalis</name>
    <dbReference type="NCBI Taxonomy" id="2320100"/>
    <lineage>
        <taxon>Bacteria</taxon>
        <taxon>Bacillati</taxon>
        <taxon>Bacillota</taxon>
        <taxon>Clostridia</taxon>
        <taxon>Lachnospirales</taxon>
        <taxon>Lachnospiraceae</taxon>
        <taxon>Parablautia</taxon>
    </lineage>
</organism>
<name>A0A3A9AGL3_9FIRM</name>
<dbReference type="SFLD" id="SFLDG01140">
    <property type="entry name" value="C2.B:_Phosphomannomutase_and_P"/>
    <property type="match status" value="1"/>
</dbReference>
<keyword evidence="1" id="KW-0378">Hydrolase</keyword>
<dbReference type="RefSeq" id="WP_120470309.1">
    <property type="nucleotide sequence ID" value="NZ_RAYQ01000013.1"/>
</dbReference>